<name>A0A3Q0GT28_ALLSI</name>
<keyword evidence="2" id="KW-1185">Reference proteome</keyword>
<dbReference type="PROSITE" id="PS50097">
    <property type="entry name" value="BTB"/>
    <property type="match status" value="1"/>
</dbReference>
<dbReference type="Gene3D" id="3.30.710.10">
    <property type="entry name" value="Potassium Channel Kv1.1, Chain A"/>
    <property type="match status" value="1"/>
</dbReference>
<dbReference type="Proteomes" id="UP000189705">
    <property type="component" value="Unplaced"/>
</dbReference>
<organism evidence="2 3">
    <name type="scientific">Alligator sinensis</name>
    <name type="common">Chinese alligator</name>
    <dbReference type="NCBI Taxonomy" id="38654"/>
    <lineage>
        <taxon>Eukaryota</taxon>
        <taxon>Metazoa</taxon>
        <taxon>Chordata</taxon>
        <taxon>Craniata</taxon>
        <taxon>Vertebrata</taxon>
        <taxon>Euteleostomi</taxon>
        <taxon>Archelosauria</taxon>
        <taxon>Archosauria</taxon>
        <taxon>Crocodylia</taxon>
        <taxon>Alligatoridae</taxon>
        <taxon>Alligatorinae</taxon>
        <taxon>Alligator</taxon>
    </lineage>
</organism>
<feature type="non-terminal residue" evidence="3">
    <location>
        <position position="1"/>
    </location>
</feature>
<feature type="non-terminal residue" evidence="3">
    <location>
        <position position="213"/>
    </location>
</feature>
<dbReference type="InterPro" id="IPR000210">
    <property type="entry name" value="BTB/POZ_dom"/>
</dbReference>
<protein>
    <submittedName>
        <fullName evidence="3">BTB/POZ domain-containing protein 19</fullName>
    </submittedName>
</protein>
<dbReference type="Pfam" id="PF00651">
    <property type="entry name" value="BTB"/>
    <property type="match status" value="1"/>
</dbReference>
<dbReference type="STRING" id="38654.A0A3Q0GT28"/>
<dbReference type="InterPro" id="IPR011705">
    <property type="entry name" value="BACK"/>
</dbReference>
<dbReference type="PANTHER" id="PTHR46965:SF1">
    <property type="entry name" value="BTB_POZ DOMAIN-CONTAINING PROTEIN 19"/>
    <property type="match status" value="1"/>
</dbReference>
<sequence length="213" mass="22550">PRSSLPASGSSAPRCRGLSPCPRSDVTFLVGRERREVFAHRCILSCRCPGLRGLLDSPPPAPGAPAPAPIALSSTQPEAFLAVLEFLYTNRVHLTSVTALEVLASSVEYGLDDLRQLCVEFVIGTLSVETACEALQAAVTCGQVDLQQRCLAFIEDNTQGVVGTRGFHELSEAVLVPVLRSDRLTIDEPDLIAAVRGWARVSAVSAGATLGAQ</sequence>
<proteinExistence type="predicted"/>
<dbReference type="KEGG" id="asn:102374859"/>
<feature type="domain" description="BTB" evidence="1">
    <location>
        <begin position="24"/>
        <end position="96"/>
    </location>
</feature>
<dbReference type="Pfam" id="PF07707">
    <property type="entry name" value="BACK"/>
    <property type="match status" value="1"/>
</dbReference>
<dbReference type="RefSeq" id="XP_025062946.1">
    <property type="nucleotide sequence ID" value="XM_025207161.1"/>
</dbReference>
<gene>
    <name evidence="3" type="primary">BTBD19</name>
</gene>
<dbReference type="SUPFAM" id="SSF54695">
    <property type="entry name" value="POZ domain"/>
    <property type="match status" value="1"/>
</dbReference>
<dbReference type="SMART" id="SM00225">
    <property type="entry name" value="BTB"/>
    <property type="match status" value="1"/>
</dbReference>
<dbReference type="Gene3D" id="1.25.40.420">
    <property type="match status" value="1"/>
</dbReference>
<accession>A0A3Q0GT28</accession>
<dbReference type="InterPro" id="IPR042846">
    <property type="entry name" value="BTBD19"/>
</dbReference>
<dbReference type="CDD" id="cd18494">
    <property type="entry name" value="BACK_BTBD19"/>
    <property type="match status" value="1"/>
</dbReference>
<evidence type="ECO:0000313" key="2">
    <source>
        <dbReference type="Proteomes" id="UP000189705"/>
    </source>
</evidence>
<reference evidence="3" key="1">
    <citation type="submission" date="2025-08" db="UniProtKB">
        <authorList>
            <consortium name="RefSeq"/>
        </authorList>
    </citation>
    <scope>IDENTIFICATION</scope>
</reference>
<dbReference type="PANTHER" id="PTHR46965">
    <property type="entry name" value="BTB/POZ DOMAIN-CONTAINING PROTEIN 19"/>
    <property type="match status" value="1"/>
</dbReference>
<dbReference type="InterPro" id="IPR011333">
    <property type="entry name" value="SKP1/BTB/POZ_sf"/>
</dbReference>
<evidence type="ECO:0000313" key="3">
    <source>
        <dbReference type="RefSeq" id="XP_025062946.1"/>
    </source>
</evidence>
<dbReference type="CTD" id="149478"/>
<dbReference type="AlphaFoldDB" id="A0A3Q0GT28"/>
<dbReference type="GeneID" id="102374859"/>
<dbReference type="InParanoid" id="A0A3Q0GT28"/>
<evidence type="ECO:0000259" key="1">
    <source>
        <dbReference type="PROSITE" id="PS50097"/>
    </source>
</evidence>